<evidence type="ECO:0000256" key="2">
    <source>
        <dbReference type="ARBA" id="ARBA00022771"/>
    </source>
</evidence>
<evidence type="ECO:0000313" key="6">
    <source>
        <dbReference type="EMBL" id="KAG8378804.1"/>
    </source>
</evidence>
<dbReference type="EMBL" id="WHWC01000007">
    <property type="protein sequence ID" value="KAG8378804.1"/>
    <property type="molecule type" value="Genomic_DNA"/>
</dbReference>
<evidence type="ECO:0000259" key="5">
    <source>
        <dbReference type="PROSITE" id="PS50966"/>
    </source>
</evidence>
<proteinExistence type="predicted"/>
<dbReference type="SMART" id="SM00575">
    <property type="entry name" value="ZnF_PMZ"/>
    <property type="match status" value="1"/>
</dbReference>
<dbReference type="Pfam" id="PF04434">
    <property type="entry name" value="SWIM"/>
    <property type="match status" value="1"/>
</dbReference>
<keyword evidence="2 4" id="KW-0863">Zinc-finger</keyword>
<dbReference type="InterPro" id="IPR006564">
    <property type="entry name" value="Znf_PMZ"/>
</dbReference>
<protein>
    <recommendedName>
        <fullName evidence="5">SWIM-type domain-containing protein</fullName>
    </recommendedName>
</protein>
<accession>A0AAV6X8V0</accession>
<dbReference type="GO" id="GO:0008270">
    <property type="term" value="F:zinc ion binding"/>
    <property type="evidence" value="ECO:0007669"/>
    <property type="project" value="UniProtKB-KW"/>
</dbReference>
<dbReference type="PANTHER" id="PTHR31973">
    <property type="entry name" value="POLYPROTEIN, PUTATIVE-RELATED"/>
    <property type="match status" value="1"/>
</dbReference>
<organism evidence="6 7">
    <name type="scientific">Buddleja alternifolia</name>
    <dbReference type="NCBI Taxonomy" id="168488"/>
    <lineage>
        <taxon>Eukaryota</taxon>
        <taxon>Viridiplantae</taxon>
        <taxon>Streptophyta</taxon>
        <taxon>Embryophyta</taxon>
        <taxon>Tracheophyta</taxon>
        <taxon>Spermatophyta</taxon>
        <taxon>Magnoliopsida</taxon>
        <taxon>eudicotyledons</taxon>
        <taxon>Gunneridae</taxon>
        <taxon>Pentapetalae</taxon>
        <taxon>asterids</taxon>
        <taxon>lamiids</taxon>
        <taxon>Lamiales</taxon>
        <taxon>Scrophulariaceae</taxon>
        <taxon>Buddlejeae</taxon>
        <taxon>Buddleja</taxon>
    </lineage>
</organism>
<reference evidence="6" key="1">
    <citation type="submission" date="2019-10" db="EMBL/GenBank/DDBJ databases">
        <authorList>
            <person name="Zhang R."/>
            <person name="Pan Y."/>
            <person name="Wang J."/>
            <person name="Ma R."/>
            <person name="Yu S."/>
        </authorList>
    </citation>
    <scope>NUCLEOTIDE SEQUENCE</scope>
    <source>
        <strain evidence="6">LA-IB0</strain>
        <tissue evidence="6">Leaf</tissue>
    </source>
</reference>
<dbReference type="Proteomes" id="UP000826271">
    <property type="component" value="Unassembled WGS sequence"/>
</dbReference>
<sequence length="207" mass="23731">MERYQGALCANMEKKIEQQRVISRNCFATWGVEDRFEVQHHMDNHVVYLNDHHCSCGMFQMVGYPCCHALSCIALMREEINDYVDDCFKKDAYLKVYNHGINPVSGMLDYEDSGLGVVDPPHVRIMPGRPKKVRRRDANDIRGHTMVQKCPPLCSKDAKGTTTFIPTRTPMSVDDPPSAIERLKATLPPENSKLYQQLVLRTVITFW</sequence>
<feature type="domain" description="SWIM-type" evidence="5">
    <location>
        <begin position="36"/>
        <end position="77"/>
    </location>
</feature>
<gene>
    <name evidence="6" type="ORF">BUALT_Bualt07G0023000</name>
</gene>
<dbReference type="InterPro" id="IPR007527">
    <property type="entry name" value="Znf_SWIM"/>
</dbReference>
<dbReference type="PANTHER" id="PTHR31973:SF187">
    <property type="entry name" value="MUTATOR TRANSPOSASE MUDRA PROTEIN"/>
    <property type="match status" value="1"/>
</dbReference>
<comment type="caution">
    <text evidence="6">The sequence shown here is derived from an EMBL/GenBank/DDBJ whole genome shotgun (WGS) entry which is preliminary data.</text>
</comment>
<evidence type="ECO:0000256" key="4">
    <source>
        <dbReference type="PROSITE-ProRule" id="PRU00325"/>
    </source>
</evidence>
<keyword evidence="7" id="KW-1185">Reference proteome</keyword>
<keyword evidence="3" id="KW-0862">Zinc</keyword>
<evidence type="ECO:0000313" key="7">
    <source>
        <dbReference type="Proteomes" id="UP000826271"/>
    </source>
</evidence>
<dbReference type="AlphaFoldDB" id="A0AAV6X8V0"/>
<evidence type="ECO:0000256" key="3">
    <source>
        <dbReference type="ARBA" id="ARBA00022833"/>
    </source>
</evidence>
<dbReference type="PROSITE" id="PS50966">
    <property type="entry name" value="ZF_SWIM"/>
    <property type="match status" value="1"/>
</dbReference>
<evidence type="ECO:0000256" key="1">
    <source>
        <dbReference type="ARBA" id="ARBA00022723"/>
    </source>
</evidence>
<name>A0AAV6X8V0_9LAMI</name>
<keyword evidence="1" id="KW-0479">Metal-binding</keyword>